<keyword evidence="1" id="KW-0548">Nucleotidyltransferase</keyword>
<proteinExistence type="predicted"/>
<gene>
    <name evidence="1" type="primary">pnp_2</name>
    <name evidence="1" type="ORF">NCTC8256_00765</name>
</gene>
<dbReference type="EC" id="2.7.7.8" evidence="1"/>
<organism evidence="1 2">
    <name type="scientific">Salmonella enterica I</name>
    <dbReference type="NCBI Taxonomy" id="59201"/>
    <lineage>
        <taxon>Bacteria</taxon>
        <taxon>Pseudomonadati</taxon>
        <taxon>Pseudomonadota</taxon>
        <taxon>Gammaproteobacteria</taxon>
        <taxon>Enterobacterales</taxon>
        <taxon>Enterobacteriaceae</taxon>
        <taxon>Salmonella</taxon>
    </lineage>
</organism>
<sequence length="62" mass="7488">MKLWMLTSWAKSCTPSRKTWCVAAYWQGEPRIDGREKDMIRGLDVRTWRTAAYSRFRSVYPW</sequence>
<protein>
    <submittedName>
        <fullName evidence="1">Polyribonucleotide nucleotidyl transferase</fullName>
        <ecNumber evidence="1">2.7.7.8</ecNumber>
    </submittedName>
</protein>
<reference evidence="1 2" key="1">
    <citation type="submission" date="2018-06" db="EMBL/GenBank/DDBJ databases">
        <authorList>
            <consortium name="Pathogen Informatics"/>
            <person name="Doyle S."/>
        </authorList>
    </citation>
    <scope>NUCLEOTIDE SEQUENCE [LARGE SCALE GENOMIC DNA]</scope>
    <source>
        <strain evidence="1 2">NCTC8256</strain>
    </source>
</reference>
<dbReference type="EMBL" id="UGXR01000001">
    <property type="protein sequence ID" value="SUH06895.1"/>
    <property type="molecule type" value="Genomic_DNA"/>
</dbReference>
<dbReference type="Proteomes" id="UP000254346">
    <property type="component" value="Unassembled WGS sequence"/>
</dbReference>
<evidence type="ECO:0000313" key="1">
    <source>
        <dbReference type="EMBL" id="SUH06895.1"/>
    </source>
</evidence>
<dbReference type="GO" id="GO:0004654">
    <property type="term" value="F:polyribonucleotide nucleotidyltransferase activity"/>
    <property type="evidence" value="ECO:0007669"/>
    <property type="project" value="UniProtKB-EC"/>
</dbReference>
<name>A0A379VK13_SALET</name>
<evidence type="ECO:0000313" key="2">
    <source>
        <dbReference type="Proteomes" id="UP000254346"/>
    </source>
</evidence>
<dbReference type="AlphaFoldDB" id="A0A379VK13"/>
<keyword evidence="1" id="KW-0808">Transferase</keyword>
<accession>A0A379VK13</accession>